<dbReference type="SMART" id="SM00892">
    <property type="entry name" value="Endonuclease_NS"/>
    <property type="match status" value="1"/>
</dbReference>
<dbReference type="SUPFAM" id="SSF50494">
    <property type="entry name" value="Trypsin-like serine proteases"/>
    <property type="match status" value="1"/>
</dbReference>
<dbReference type="InterPro" id="IPR009003">
    <property type="entry name" value="Peptidase_S1_PA"/>
</dbReference>
<dbReference type="GO" id="GO:0003676">
    <property type="term" value="F:nucleic acid binding"/>
    <property type="evidence" value="ECO:0007669"/>
    <property type="project" value="InterPro"/>
</dbReference>
<dbReference type="PANTHER" id="PTHR13966">
    <property type="entry name" value="ENDONUCLEASE RELATED"/>
    <property type="match status" value="1"/>
</dbReference>
<accession>A0A838B8N0</accession>
<dbReference type="CDD" id="cd00091">
    <property type="entry name" value="NUC"/>
    <property type="match status" value="1"/>
</dbReference>
<evidence type="ECO:0000313" key="6">
    <source>
        <dbReference type="EMBL" id="MBA1142502.1"/>
    </source>
</evidence>
<dbReference type="InterPro" id="IPR001604">
    <property type="entry name" value="Endo_G_ENPP1-like_dom"/>
</dbReference>
<organism evidence="6 7">
    <name type="scientific">Mesorhizobium neociceri</name>
    <dbReference type="NCBI Taxonomy" id="1307853"/>
    <lineage>
        <taxon>Bacteria</taxon>
        <taxon>Pseudomonadati</taxon>
        <taxon>Pseudomonadota</taxon>
        <taxon>Alphaproteobacteria</taxon>
        <taxon>Hyphomicrobiales</taxon>
        <taxon>Phyllobacteriaceae</taxon>
        <taxon>Mesorhizobium</taxon>
    </lineage>
</organism>
<dbReference type="GO" id="GO:0046872">
    <property type="term" value="F:metal ion binding"/>
    <property type="evidence" value="ECO:0007669"/>
    <property type="project" value="UniProtKB-KW"/>
</dbReference>
<dbReference type="Pfam" id="PF13365">
    <property type="entry name" value="Trypsin_2"/>
    <property type="match status" value="1"/>
</dbReference>
<gene>
    <name evidence="6" type="ORF">H0241_19970</name>
</gene>
<evidence type="ECO:0000256" key="3">
    <source>
        <dbReference type="SAM" id="MobiDB-lite"/>
    </source>
</evidence>
<evidence type="ECO:0000259" key="4">
    <source>
        <dbReference type="SMART" id="SM00477"/>
    </source>
</evidence>
<reference evidence="6 7" key="1">
    <citation type="submission" date="2020-07" db="EMBL/GenBank/DDBJ databases">
        <title>Definition of the novel symbiovar canariense within Mesorhizobium novociceri, a new species of genus Mesorhizobium nodulating Cicer canariense in the Caldera de Taburiente National Park (La Palma, Canary Islands).</title>
        <authorList>
            <person name="Leon-Barrios M."/>
            <person name="Perez-Yepez J."/>
            <person name="Flores-Felix J.D."/>
            <person name="Ramirez-Baena M.H."/>
            <person name="Pulido-Suarez L."/>
            <person name="Igual J.M."/>
            <person name="Velazquez E."/>
            <person name="Peix A."/>
        </authorList>
    </citation>
    <scope>NUCLEOTIDE SEQUENCE [LARGE SCALE GENOMIC DNA]</scope>
    <source>
        <strain evidence="6 7">CCANP35</strain>
    </source>
</reference>
<dbReference type="Pfam" id="PF01223">
    <property type="entry name" value="Endonuclease_NS"/>
    <property type="match status" value="1"/>
</dbReference>
<sequence>MTILQSLREQIDKARRRAPPNLATLAASSMDLPPSVMAPRKQLDDRLKFLADTLGDRREAKVEYERIVEGNELQPINYLQHGTVAGRSVCRIAFKVDNQSAFATGFLIAPGVLITNNHVFPAAAAARDARAEFDIELDIFDNPKQPVSFRLQPDRLFMTSSGLDYSVVSVEDRSEDGVALTSFGYLPLVGTVGKVADGEWLTIIQHPGGQKKQVCVRENKLLTRTDDVLWYSTDTLGGSSGSPVFNNSWDVVALHHKGVPLMKNGVMQTIDDRDFDPGRDKEEAIKWIANEGIRVSRLVADLKSAAPDQPLFEPIFNMDPDRARAVIAGFARTYFATAVDSGPGSKATPPIVLSPPSARESKTMANRSINLTFDIDDDGSLSLRQPGARSAESFVEATSAASADEADTGSRPADYDVPFDPDYSSTGRRNGYDPTFLGGKGHHVPLPTLGALQREATPLLDHPKEYVLNYFGYSLVMHAERKLAIYTAANIDGSHRHKLGRPHDQWRFDPRIARSSQIAGYYYEHNKFDRGHLTRYEDMQYGADPSAALECAADTLHWPNCAPQHARFNQNRQLWAGLEMHVLEGAIKANAFKAQVFTGPVLDDGDPVWKRYKDIKYPLRFWKIATALTSDNKLFAAAFLLDQSEVIEKYGIEATVEVPFTAFKTFQVPIAEIERLTGLAFTAGAGGTQSLSKFDPLASASATRREAIARVRVSTAESTRAEAKAPPGYVMLANEADIVRE</sequence>
<name>A0A838B8N0_9HYPH</name>
<feature type="region of interest" description="Disordered" evidence="3">
    <location>
        <begin position="384"/>
        <end position="424"/>
    </location>
</feature>
<keyword evidence="6" id="KW-0540">Nuclease</keyword>
<keyword evidence="2" id="KW-0479">Metal-binding</keyword>
<keyword evidence="7" id="KW-1185">Reference proteome</keyword>
<evidence type="ECO:0000259" key="5">
    <source>
        <dbReference type="SMART" id="SM00892"/>
    </source>
</evidence>
<keyword evidence="6" id="KW-0378">Hydrolase</keyword>
<dbReference type="GO" id="GO:0004519">
    <property type="term" value="F:endonuclease activity"/>
    <property type="evidence" value="ECO:0007669"/>
    <property type="project" value="UniProtKB-KW"/>
</dbReference>
<dbReference type="InterPro" id="IPR044929">
    <property type="entry name" value="DNA/RNA_non-sp_Endonuclease_sf"/>
</dbReference>
<dbReference type="PANTHER" id="PTHR13966:SF5">
    <property type="entry name" value="ENDONUCLEASE G, MITOCHONDRIAL"/>
    <property type="match status" value="1"/>
</dbReference>
<dbReference type="Proteomes" id="UP000558284">
    <property type="component" value="Unassembled WGS sequence"/>
</dbReference>
<keyword evidence="6" id="KW-0255">Endonuclease</keyword>
<comment type="caution">
    <text evidence="6">The sequence shown here is derived from an EMBL/GenBank/DDBJ whole genome shotgun (WGS) entry which is preliminary data.</text>
</comment>
<dbReference type="InterPro" id="IPR044925">
    <property type="entry name" value="His-Me_finger_sf"/>
</dbReference>
<evidence type="ECO:0000313" key="7">
    <source>
        <dbReference type="Proteomes" id="UP000558284"/>
    </source>
</evidence>
<evidence type="ECO:0000256" key="2">
    <source>
        <dbReference type="PIRSR" id="PIRSR640255-2"/>
    </source>
</evidence>
<feature type="domain" description="DNA/RNA non-specific endonuclease/pyrophosphatase/phosphodiesterase" evidence="5">
    <location>
        <begin position="469"/>
        <end position="688"/>
    </location>
</feature>
<dbReference type="InterPro" id="IPR020821">
    <property type="entry name" value="ENPP1-3/EXOG-like_nuc-like"/>
</dbReference>
<dbReference type="EMBL" id="JACDTY010000010">
    <property type="protein sequence ID" value="MBA1142502.1"/>
    <property type="molecule type" value="Genomic_DNA"/>
</dbReference>
<dbReference type="Gene3D" id="3.40.570.10">
    <property type="entry name" value="Extracellular Endonuclease, subunit A"/>
    <property type="match status" value="1"/>
</dbReference>
<feature type="active site" description="Proton acceptor" evidence="1">
    <location>
        <position position="532"/>
    </location>
</feature>
<dbReference type="SMART" id="SM00477">
    <property type="entry name" value="NUC"/>
    <property type="match status" value="1"/>
</dbReference>
<protein>
    <submittedName>
        <fullName evidence="6">DNA/RNA non-specific endonuclease</fullName>
    </submittedName>
</protein>
<dbReference type="InterPro" id="IPR043504">
    <property type="entry name" value="Peptidase_S1_PA_chymotrypsin"/>
</dbReference>
<feature type="binding site" evidence="2">
    <location>
        <position position="569"/>
    </location>
    <ligand>
        <name>Mg(2+)</name>
        <dbReference type="ChEBI" id="CHEBI:18420"/>
        <note>catalytic</note>
    </ligand>
</feature>
<dbReference type="AlphaFoldDB" id="A0A838B8N0"/>
<evidence type="ECO:0000256" key="1">
    <source>
        <dbReference type="PIRSR" id="PIRSR640255-1"/>
    </source>
</evidence>
<dbReference type="InterPro" id="IPR040255">
    <property type="entry name" value="Non-specific_endonuclease"/>
</dbReference>
<dbReference type="SUPFAM" id="SSF54060">
    <property type="entry name" value="His-Me finger endonucleases"/>
    <property type="match status" value="1"/>
</dbReference>
<dbReference type="GO" id="GO:0016787">
    <property type="term" value="F:hydrolase activity"/>
    <property type="evidence" value="ECO:0007669"/>
    <property type="project" value="InterPro"/>
</dbReference>
<proteinExistence type="predicted"/>
<dbReference type="Gene3D" id="2.40.10.10">
    <property type="entry name" value="Trypsin-like serine proteases"/>
    <property type="match status" value="2"/>
</dbReference>
<dbReference type="RefSeq" id="WP_181059371.1">
    <property type="nucleotide sequence ID" value="NZ_JACDTY010000010.1"/>
</dbReference>
<feature type="domain" description="ENPP1-3/EXOG-like endonuclease/phosphodiesterase" evidence="4">
    <location>
        <begin position="470"/>
        <end position="688"/>
    </location>
</feature>